<dbReference type="PANTHER" id="PTHR14226">
    <property type="entry name" value="NEUROPATHY TARGET ESTERASE/SWISS CHEESE D.MELANOGASTER"/>
    <property type="match status" value="1"/>
</dbReference>
<dbReference type="Proteomes" id="UP000231693">
    <property type="component" value="Unassembled WGS sequence"/>
</dbReference>
<keyword evidence="3 4" id="KW-0443">Lipid metabolism</keyword>
<dbReference type="PANTHER" id="PTHR14226:SF57">
    <property type="entry name" value="BLR7027 PROTEIN"/>
    <property type="match status" value="1"/>
</dbReference>
<reference evidence="6 7" key="1">
    <citation type="submission" date="2017-11" db="EMBL/GenBank/DDBJ databases">
        <title>Genomic Encyclopedia of Archaeal and Bacterial Type Strains, Phase II (KMG-II): From Individual Species to Whole Genera.</title>
        <authorList>
            <person name="Goeker M."/>
        </authorList>
    </citation>
    <scope>NUCLEOTIDE SEQUENCE [LARGE SCALE GENOMIC DNA]</scope>
    <source>
        <strain evidence="6 7">DSM 25478</strain>
    </source>
</reference>
<evidence type="ECO:0000256" key="2">
    <source>
        <dbReference type="ARBA" id="ARBA00022963"/>
    </source>
</evidence>
<evidence type="ECO:0000256" key="1">
    <source>
        <dbReference type="ARBA" id="ARBA00022801"/>
    </source>
</evidence>
<dbReference type="Pfam" id="PF01734">
    <property type="entry name" value="Patatin"/>
    <property type="match status" value="1"/>
</dbReference>
<dbReference type="InterPro" id="IPR050301">
    <property type="entry name" value="NTE"/>
</dbReference>
<proteinExistence type="predicted"/>
<dbReference type="InterPro" id="IPR016035">
    <property type="entry name" value="Acyl_Trfase/lysoPLipase"/>
</dbReference>
<dbReference type="CDD" id="cd07209">
    <property type="entry name" value="Pat_hypo_Ecoli_Z1214_like"/>
    <property type="match status" value="1"/>
</dbReference>
<evidence type="ECO:0000256" key="3">
    <source>
        <dbReference type="ARBA" id="ARBA00023098"/>
    </source>
</evidence>
<dbReference type="AlphaFoldDB" id="A0A2M9CDE4"/>
<dbReference type="GO" id="GO:0016042">
    <property type="term" value="P:lipid catabolic process"/>
    <property type="evidence" value="ECO:0007669"/>
    <property type="project" value="UniProtKB-UniRule"/>
</dbReference>
<evidence type="ECO:0000313" key="7">
    <source>
        <dbReference type="Proteomes" id="UP000231693"/>
    </source>
</evidence>
<dbReference type="EMBL" id="PGFE01000004">
    <property type="protein sequence ID" value="PJJ69954.1"/>
    <property type="molecule type" value="Genomic_DNA"/>
</dbReference>
<feature type="short sequence motif" description="GXSXG" evidence="4">
    <location>
        <begin position="50"/>
        <end position="54"/>
    </location>
</feature>
<dbReference type="SUPFAM" id="SSF52151">
    <property type="entry name" value="FabD/lysophospholipase-like"/>
    <property type="match status" value="1"/>
</dbReference>
<dbReference type="PROSITE" id="PS51635">
    <property type="entry name" value="PNPLA"/>
    <property type="match status" value="1"/>
</dbReference>
<accession>A0A2M9CDE4</accession>
<dbReference type="GO" id="GO:0016787">
    <property type="term" value="F:hydrolase activity"/>
    <property type="evidence" value="ECO:0007669"/>
    <property type="project" value="UniProtKB-UniRule"/>
</dbReference>
<feature type="active site" description="Proton acceptor" evidence="4">
    <location>
        <position position="177"/>
    </location>
</feature>
<dbReference type="InterPro" id="IPR002641">
    <property type="entry name" value="PNPLA_dom"/>
</dbReference>
<name>A0A2M9CDE4_9CELL</name>
<dbReference type="RefSeq" id="WP_100423740.1">
    <property type="nucleotide sequence ID" value="NZ_BOOX01000007.1"/>
</dbReference>
<sequence>MTSNDATSSGTTAGPTAAFVLGGGGVRGAVHVGMLQALFEHGVTPDLVVGTSIGAITGAAVAADPTSGVVEKLHEVWASPTAAAVYGEAWYRQVRRLARSRTHLYSSDALRTLIEGSLGSHATFEDLEVPLVVAAASIERATEQWFDAGPLVDAVLASASVPGALPPTVIDGEHYVDGGLVSSIPLGEAVRRGATTIWVLQVGRIEEPLTPPENPADVARISFEIARRHRFFRELADVPDGVTVHVLPTGGSLPGDAKLGAFRKLDATARRIAVAYEASSAYLAGLPA</sequence>
<evidence type="ECO:0000256" key="4">
    <source>
        <dbReference type="PROSITE-ProRule" id="PRU01161"/>
    </source>
</evidence>
<keyword evidence="1 4" id="KW-0378">Hydrolase</keyword>
<keyword evidence="7" id="KW-1185">Reference proteome</keyword>
<organism evidence="6 7">
    <name type="scientific">Sediminihabitans luteus</name>
    <dbReference type="NCBI Taxonomy" id="1138585"/>
    <lineage>
        <taxon>Bacteria</taxon>
        <taxon>Bacillati</taxon>
        <taxon>Actinomycetota</taxon>
        <taxon>Actinomycetes</taxon>
        <taxon>Micrococcales</taxon>
        <taxon>Cellulomonadaceae</taxon>
        <taxon>Sediminihabitans</taxon>
    </lineage>
</organism>
<feature type="active site" description="Nucleophile" evidence="4">
    <location>
        <position position="52"/>
    </location>
</feature>
<feature type="domain" description="PNPLA" evidence="5">
    <location>
        <begin position="19"/>
        <end position="190"/>
    </location>
</feature>
<evidence type="ECO:0000259" key="5">
    <source>
        <dbReference type="PROSITE" id="PS51635"/>
    </source>
</evidence>
<protein>
    <submittedName>
        <fullName evidence="6">NTE family protein</fullName>
    </submittedName>
</protein>
<comment type="caution">
    <text evidence="6">The sequence shown here is derived from an EMBL/GenBank/DDBJ whole genome shotgun (WGS) entry which is preliminary data.</text>
</comment>
<feature type="short sequence motif" description="DGA/G" evidence="4">
    <location>
        <begin position="177"/>
        <end position="179"/>
    </location>
</feature>
<dbReference type="OrthoDB" id="4080114at2"/>
<feature type="short sequence motif" description="GXGXXG" evidence="4">
    <location>
        <begin position="23"/>
        <end position="28"/>
    </location>
</feature>
<dbReference type="Gene3D" id="3.40.1090.10">
    <property type="entry name" value="Cytosolic phospholipase A2 catalytic domain"/>
    <property type="match status" value="2"/>
</dbReference>
<keyword evidence="2 4" id="KW-0442">Lipid degradation</keyword>
<evidence type="ECO:0000313" key="6">
    <source>
        <dbReference type="EMBL" id="PJJ69954.1"/>
    </source>
</evidence>
<gene>
    <name evidence="6" type="ORF">CLV28_2431</name>
</gene>